<comment type="caution">
    <text evidence="3">The sequence shown here is derived from an EMBL/GenBank/DDBJ whole genome shotgun (WGS) entry which is preliminary data.</text>
</comment>
<protein>
    <submittedName>
        <fullName evidence="3">Protein-disulfide isomerase</fullName>
    </submittedName>
</protein>
<accession>A0ABR5SGB6</accession>
<dbReference type="Pfam" id="PF13098">
    <property type="entry name" value="Thioredoxin_2"/>
    <property type="match status" value="1"/>
</dbReference>
<gene>
    <name evidence="3" type="ORF">ASN18_1288</name>
</gene>
<feature type="chain" id="PRO_5045796062" evidence="1">
    <location>
        <begin position="24"/>
        <end position="173"/>
    </location>
</feature>
<name>A0ABR5SGB6_9BACT</name>
<organism evidence="3 4">
    <name type="scientific">Candidatus Magnetominusculus xianensis</name>
    <dbReference type="NCBI Taxonomy" id="1748249"/>
    <lineage>
        <taxon>Bacteria</taxon>
        <taxon>Pseudomonadati</taxon>
        <taxon>Nitrospirota</taxon>
        <taxon>Nitrospiria</taxon>
        <taxon>Nitrospirales</taxon>
        <taxon>Nitrospiraceae</taxon>
        <taxon>Candidatus Magnetominusculus</taxon>
    </lineage>
</organism>
<dbReference type="Gene3D" id="3.40.30.10">
    <property type="entry name" value="Glutaredoxin"/>
    <property type="match status" value="1"/>
</dbReference>
<dbReference type="GO" id="GO:0016853">
    <property type="term" value="F:isomerase activity"/>
    <property type="evidence" value="ECO:0007669"/>
    <property type="project" value="UniProtKB-KW"/>
</dbReference>
<dbReference type="PANTHER" id="PTHR35272:SF3">
    <property type="entry name" value="THIOL:DISULFIDE INTERCHANGE PROTEIN DSBC"/>
    <property type="match status" value="1"/>
</dbReference>
<evidence type="ECO:0000256" key="1">
    <source>
        <dbReference type="SAM" id="SignalP"/>
    </source>
</evidence>
<reference evidence="3 4" key="1">
    <citation type="submission" date="2015-11" db="EMBL/GenBank/DDBJ databases">
        <authorList>
            <person name="Lin W."/>
        </authorList>
    </citation>
    <scope>NUCLEOTIDE SEQUENCE [LARGE SCALE GENOMIC DNA]</scope>
    <source>
        <strain evidence="3 4">HCH-1</strain>
    </source>
</reference>
<evidence type="ECO:0000313" key="3">
    <source>
        <dbReference type="EMBL" id="KWT88142.1"/>
    </source>
</evidence>
<feature type="domain" description="Thioredoxin-like fold" evidence="2">
    <location>
        <begin position="46"/>
        <end position="152"/>
    </location>
</feature>
<proteinExistence type="predicted"/>
<evidence type="ECO:0000313" key="4">
    <source>
        <dbReference type="Proteomes" id="UP000060487"/>
    </source>
</evidence>
<keyword evidence="4" id="KW-1185">Reference proteome</keyword>
<keyword evidence="3" id="KW-0413">Isomerase</keyword>
<dbReference type="PANTHER" id="PTHR35272">
    <property type="entry name" value="THIOL:DISULFIDE INTERCHANGE PROTEIN DSBC-RELATED"/>
    <property type="match status" value="1"/>
</dbReference>
<dbReference type="InterPro" id="IPR012336">
    <property type="entry name" value="Thioredoxin-like_fold"/>
</dbReference>
<dbReference type="RefSeq" id="WP_085051925.1">
    <property type="nucleotide sequence ID" value="NZ_LNQR01000044.1"/>
</dbReference>
<feature type="signal peptide" evidence="1">
    <location>
        <begin position="1"/>
        <end position="23"/>
    </location>
</feature>
<dbReference type="InterPro" id="IPR036249">
    <property type="entry name" value="Thioredoxin-like_sf"/>
</dbReference>
<dbReference type="InterPro" id="IPR051470">
    <property type="entry name" value="Thiol:disulfide_interchange"/>
</dbReference>
<evidence type="ECO:0000259" key="2">
    <source>
        <dbReference type="Pfam" id="PF13098"/>
    </source>
</evidence>
<dbReference type="SUPFAM" id="SSF52833">
    <property type="entry name" value="Thioredoxin-like"/>
    <property type="match status" value="1"/>
</dbReference>
<sequence length="173" mass="19292">MYKKLVIYFFMTALIMVTNLAGAEQPVKPQLSGTIPTENAIRIGIGKNTVIEFEDPDCPFSRRVTDYMNKRQDVTRYIFFLPATQIHPDAMDKIRFVLCSKNSPQAFLDIMSGKYDKVKPPVCKDDKVEQTIKDHTALGGKLGASATPYLIINGTYVLGADFGKIESIIGPPR</sequence>
<dbReference type="EMBL" id="LNQR01000044">
    <property type="protein sequence ID" value="KWT88142.1"/>
    <property type="molecule type" value="Genomic_DNA"/>
</dbReference>
<dbReference type="Proteomes" id="UP000060487">
    <property type="component" value="Unassembled WGS sequence"/>
</dbReference>
<keyword evidence="1" id="KW-0732">Signal</keyword>